<dbReference type="InterPro" id="IPR001764">
    <property type="entry name" value="Glyco_hydro_3_N"/>
</dbReference>
<dbReference type="GO" id="GO:0009251">
    <property type="term" value="P:glucan catabolic process"/>
    <property type="evidence" value="ECO:0007669"/>
    <property type="project" value="TreeGrafter"/>
</dbReference>
<dbReference type="InterPro" id="IPR036881">
    <property type="entry name" value="Glyco_hydro_3_C_sf"/>
</dbReference>
<dbReference type="FunFam" id="2.60.40.10:FF:000495">
    <property type="entry name" value="Periplasmic beta-glucosidase"/>
    <property type="match status" value="1"/>
</dbReference>
<comment type="similarity">
    <text evidence="1 3">Belongs to the glycosyl hydrolase 3 family.</text>
</comment>
<dbReference type="InterPro" id="IPR013783">
    <property type="entry name" value="Ig-like_fold"/>
</dbReference>
<evidence type="ECO:0000256" key="1">
    <source>
        <dbReference type="ARBA" id="ARBA00005336"/>
    </source>
</evidence>
<keyword evidence="3" id="KW-0326">Glycosidase</keyword>
<keyword evidence="2 3" id="KW-0378">Hydrolase</keyword>
<name>A0A7C1FQ22_THERO</name>
<dbReference type="Gene3D" id="3.40.50.1700">
    <property type="entry name" value="Glycoside hydrolase family 3 C-terminal domain"/>
    <property type="match status" value="1"/>
</dbReference>
<dbReference type="AlphaFoldDB" id="A0A7C1FQ22"/>
<dbReference type="InterPro" id="IPR002772">
    <property type="entry name" value="Glyco_hydro_3_C"/>
</dbReference>
<dbReference type="PANTHER" id="PTHR42715:SF3">
    <property type="entry name" value="BETA-GLUCOSIDASE B-RELATED"/>
    <property type="match status" value="1"/>
</dbReference>
<dbReference type="PRINTS" id="PR00133">
    <property type="entry name" value="GLHYDRLASE3"/>
</dbReference>
<dbReference type="InterPro" id="IPR050288">
    <property type="entry name" value="Cellulose_deg_GH3"/>
</dbReference>
<dbReference type="GO" id="GO:0008422">
    <property type="term" value="F:beta-glucosidase activity"/>
    <property type="evidence" value="ECO:0007669"/>
    <property type="project" value="TreeGrafter"/>
</dbReference>
<dbReference type="InterPro" id="IPR036962">
    <property type="entry name" value="Glyco_hydro_3_N_sf"/>
</dbReference>
<comment type="caution">
    <text evidence="5">The sequence shown here is derived from an EMBL/GenBank/DDBJ whole genome shotgun (WGS) entry which is preliminary data.</text>
</comment>
<evidence type="ECO:0000256" key="2">
    <source>
        <dbReference type="ARBA" id="ARBA00022801"/>
    </source>
</evidence>
<gene>
    <name evidence="5" type="ORF">ENP47_02975</name>
</gene>
<dbReference type="Gene3D" id="3.20.20.300">
    <property type="entry name" value="Glycoside hydrolase, family 3, N-terminal domain"/>
    <property type="match status" value="1"/>
</dbReference>
<dbReference type="PANTHER" id="PTHR42715">
    <property type="entry name" value="BETA-GLUCOSIDASE"/>
    <property type="match status" value="1"/>
</dbReference>
<dbReference type="Pfam" id="PF00933">
    <property type="entry name" value="Glyco_hydro_3"/>
    <property type="match status" value="1"/>
</dbReference>
<dbReference type="SUPFAM" id="SSF51445">
    <property type="entry name" value="(Trans)glycosidases"/>
    <property type="match status" value="1"/>
</dbReference>
<dbReference type="Gene3D" id="2.60.120.260">
    <property type="entry name" value="Galactose-binding domain-like"/>
    <property type="match status" value="1"/>
</dbReference>
<dbReference type="InterPro" id="IPR019800">
    <property type="entry name" value="Glyco_hydro_3_AS"/>
</dbReference>
<dbReference type="PROSITE" id="PS51820">
    <property type="entry name" value="PA14"/>
    <property type="match status" value="1"/>
</dbReference>
<dbReference type="Gene3D" id="2.60.40.10">
    <property type="entry name" value="Immunoglobulins"/>
    <property type="match status" value="1"/>
</dbReference>
<dbReference type="Pfam" id="PF07691">
    <property type="entry name" value="PA14"/>
    <property type="match status" value="1"/>
</dbReference>
<evidence type="ECO:0000313" key="5">
    <source>
        <dbReference type="EMBL" id="HEF64558.1"/>
    </source>
</evidence>
<reference evidence="5" key="1">
    <citation type="journal article" date="2020" name="mSystems">
        <title>Genome- and Community-Level Interaction Insights into Carbon Utilization and Element Cycling Functions of Hydrothermarchaeota in Hydrothermal Sediment.</title>
        <authorList>
            <person name="Zhou Z."/>
            <person name="Liu Y."/>
            <person name="Xu W."/>
            <person name="Pan J."/>
            <person name="Luo Z.H."/>
            <person name="Li M."/>
        </authorList>
    </citation>
    <scope>NUCLEOTIDE SEQUENCE [LARGE SCALE GENOMIC DNA]</scope>
    <source>
        <strain evidence="5">SpSt-222</strain>
    </source>
</reference>
<organism evidence="5">
    <name type="scientific">Thermomicrobium roseum</name>
    <dbReference type="NCBI Taxonomy" id="500"/>
    <lineage>
        <taxon>Bacteria</taxon>
        <taxon>Pseudomonadati</taxon>
        <taxon>Thermomicrobiota</taxon>
        <taxon>Thermomicrobia</taxon>
        <taxon>Thermomicrobiales</taxon>
        <taxon>Thermomicrobiaceae</taxon>
        <taxon>Thermomicrobium</taxon>
    </lineage>
</organism>
<feature type="domain" description="PA14" evidence="4">
    <location>
        <begin position="393"/>
        <end position="542"/>
    </location>
</feature>
<dbReference type="PROSITE" id="PS00775">
    <property type="entry name" value="GLYCOSYL_HYDROL_F3"/>
    <property type="match status" value="1"/>
</dbReference>
<dbReference type="InterPro" id="IPR011658">
    <property type="entry name" value="PA14_dom"/>
</dbReference>
<dbReference type="InterPro" id="IPR017853">
    <property type="entry name" value="GH"/>
</dbReference>
<dbReference type="EMBL" id="DSJL01000007">
    <property type="protein sequence ID" value="HEF64558.1"/>
    <property type="molecule type" value="Genomic_DNA"/>
</dbReference>
<dbReference type="SMART" id="SM01217">
    <property type="entry name" value="Fn3_like"/>
    <property type="match status" value="1"/>
</dbReference>
<dbReference type="InterPro" id="IPR037524">
    <property type="entry name" value="PA14/GLEYA"/>
</dbReference>
<dbReference type="SUPFAM" id="SSF56988">
    <property type="entry name" value="Anthrax protective antigen"/>
    <property type="match status" value="1"/>
</dbReference>
<dbReference type="SMART" id="SM00758">
    <property type="entry name" value="PA14"/>
    <property type="match status" value="1"/>
</dbReference>
<sequence>MGTAHDLEQLIAGLTLEEKIALLAGDSLWTVPGIPRLGIRPLKVSDGPAGVRGSRIVPAAAFPAPVLLGATWDPELVERVGQALAEEAETKGAQVVLAPTINLQRTALGGRNFECFSEDPHLTARLAVAYVRGLQSRGIGACIKHYVANDQEFERHTVSVEVDERTLREVYLFPFAVAVAEADPWCVMAAYNRVGGIYCSEHPWLLTTILREELGYQGVVMSDWFATHSTIEALQAGLDLEMPGPPQWRGDKLREAVERGEVALEVIERSARRVLMLYQRAGRFAPGPETSEERAVDRPEHRALIREVGASGMVLLRNEGILPLDLSTVKRVAVIGPHVRRPAVGGGGSAFVRSHPVVTPLEALRESAPQCEFLVEEGAAIFKLIPPLEGEALGSEGAELAFFANPELAGAPVATIRVRTTDLIWLGEVAPGVDASAFSARLRVTMRPEESGRYVLGATAVGQVRVHLDGTLVLDNWTAPQPGRTYFGFGSAEVRAAVDLEAERAYEIVVEYRKFQPGLPLAGFRFGVVHELSDEERIARSVRAAQQADLALLFVGLSPEWESEGFDRESFDLPGAQNALVTAVADANPNTVVVLTAGSPVNLPWLERVGALLLAWYAGEEVGHAVVDVLTGVREPAGRLPFTYPQRLEDTPAFLNYPGEFGRLRYCEGLFIGYRWYDARQIEPLFPFGFGLGYTRFAYRDLVLDRESLGGEEKLTVTCTVENVGERAGSEVVQLYLAFPPGTVRRPLKELRGFRRVHLMPQGSASVSFTVSPRDLAYFDEAAREWVAPPGEYEVMIGAHARDIRLRGRFLLREELRWDAGGRFRGA</sequence>
<evidence type="ECO:0000259" key="4">
    <source>
        <dbReference type="PROSITE" id="PS51820"/>
    </source>
</evidence>
<evidence type="ECO:0000256" key="3">
    <source>
        <dbReference type="RuleBase" id="RU361161"/>
    </source>
</evidence>
<protein>
    <submittedName>
        <fullName evidence="5">Beta-glucosidase</fullName>
    </submittedName>
</protein>
<dbReference type="InterPro" id="IPR026891">
    <property type="entry name" value="Fn3-like"/>
</dbReference>
<dbReference type="Pfam" id="PF01915">
    <property type="entry name" value="Glyco_hydro_3_C"/>
    <property type="match status" value="1"/>
</dbReference>
<dbReference type="Pfam" id="PF14310">
    <property type="entry name" value="Fn3-like"/>
    <property type="match status" value="1"/>
</dbReference>
<accession>A0A7C1FQ22</accession>
<proteinExistence type="inferred from homology"/>
<dbReference type="SUPFAM" id="SSF52279">
    <property type="entry name" value="Beta-D-glucan exohydrolase, C-terminal domain"/>
    <property type="match status" value="1"/>
</dbReference>